<sequence>YIEKLSREYASLMRVNYYPPCPQPDEVLGLSSHSDATIITVVIEDADGPSCKDGKWLPVSRILPGAS</sequence>
<dbReference type="PANTHER" id="PTHR47991">
    <property type="entry name" value="OXOGLUTARATE/IRON-DEPENDENT DIOXYGENASE"/>
    <property type="match status" value="1"/>
</dbReference>
<dbReference type="eggNOG" id="KOG0143">
    <property type="taxonomic scope" value="Eukaryota"/>
</dbReference>
<feature type="non-terminal residue" evidence="4">
    <location>
        <position position="1"/>
    </location>
</feature>
<dbReference type="GO" id="GO:0046872">
    <property type="term" value="F:metal ion binding"/>
    <property type="evidence" value="ECO:0007669"/>
    <property type="project" value="UniProtKB-KW"/>
</dbReference>
<keyword evidence="1" id="KW-0479">Metal-binding</keyword>
<proteinExistence type="predicted"/>
<dbReference type="HOGENOM" id="CLU_2820219_0_0_1"/>
<dbReference type="Proteomes" id="UP000001514">
    <property type="component" value="Unassembled WGS sequence"/>
</dbReference>
<dbReference type="EMBL" id="GL377691">
    <property type="protein sequence ID" value="EFJ06938.1"/>
    <property type="molecule type" value="Genomic_DNA"/>
</dbReference>
<dbReference type="InterPro" id="IPR050295">
    <property type="entry name" value="Plant_2OG-oxidoreductases"/>
</dbReference>
<evidence type="ECO:0000313" key="4">
    <source>
        <dbReference type="EMBL" id="EFJ06938.1"/>
    </source>
</evidence>
<reference evidence="4 5" key="1">
    <citation type="journal article" date="2011" name="Science">
        <title>The Selaginella genome identifies genetic changes associated with the evolution of vascular plants.</title>
        <authorList>
            <person name="Banks J.A."/>
            <person name="Nishiyama T."/>
            <person name="Hasebe M."/>
            <person name="Bowman J.L."/>
            <person name="Gribskov M."/>
            <person name="dePamphilis C."/>
            <person name="Albert V.A."/>
            <person name="Aono N."/>
            <person name="Aoyama T."/>
            <person name="Ambrose B.A."/>
            <person name="Ashton N.W."/>
            <person name="Axtell M.J."/>
            <person name="Barker E."/>
            <person name="Barker M.S."/>
            <person name="Bennetzen J.L."/>
            <person name="Bonawitz N.D."/>
            <person name="Chapple C."/>
            <person name="Cheng C."/>
            <person name="Correa L.G."/>
            <person name="Dacre M."/>
            <person name="DeBarry J."/>
            <person name="Dreyer I."/>
            <person name="Elias M."/>
            <person name="Engstrom E.M."/>
            <person name="Estelle M."/>
            <person name="Feng L."/>
            <person name="Finet C."/>
            <person name="Floyd S.K."/>
            <person name="Frommer W.B."/>
            <person name="Fujita T."/>
            <person name="Gramzow L."/>
            <person name="Gutensohn M."/>
            <person name="Harholt J."/>
            <person name="Hattori M."/>
            <person name="Heyl A."/>
            <person name="Hirai T."/>
            <person name="Hiwatashi Y."/>
            <person name="Ishikawa M."/>
            <person name="Iwata M."/>
            <person name="Karol K.G."/>
            <person name="Koehler B."/>
            <person name="Kolukisaoglu U."/>
            <person name="Kubo M."/>
            <person name="Kurata T."/>
            <person name="Lalonde S."/>
            <person name="Li K."/>
            <person name="Li Y."/>
            <person name="Litt A."/>
            <person name="Lyons E."/>
            <person name="Manning G."/>
            <person name="Maruyama T."/>
            <person name="Michael T.P."/>
            <person name="Mikami K."/>
            <person name="Miyazaki S."/>
            <person name="Morinaga S."/>
            <person name="Murata T."/>
            <person name="Mueller-Roeber B."/>
            <person name="Nelson D.R."/>
            <person name="Obara M."/>
            <person name="Oguri Y."/>
            <person name="Olmstead R.G."/>
            <person name="Onodera N."/>
            <person name="Petersen B.L."/>
            <person name="Pils B."/>
            <person name="Prigge M."/>
            <person name="Rensing S.A."/>
            <person name="Riano-Pachon D.M."/>
            <person name="Roberts A.W."/>
            <person name="Sato Y."/>
            <person name="Scheller H.V."/>
            <person name="Schulz B."/>
            <person name="Schulz C."/>
            <person name="Shakirov E.V."/>
            <person name="Shibagaki N."/>
            <person name="Shinohara N."/>
            <person name="Shippen D.E."/>
            <person name="Soerensen I."/>
            <person name="Sotooka R."/>
            <person name="Sugimoto N."/>
            <person name="Sugita M."/>
            <person name="Sumikawa N."/>
            <person name="Tanurdzic M."/>
            <person name="Theissen G."/>
            <person name="Ulvskov P."/>
            <person name="Wakazuki S."/>
            <person name="Weng J.K."/>
            <person name="Willats W.W."/>
            <person name="Wipf D."/>
            <person name="Wolf P.G."/>
            <person name="Yang L."/>
            <person name="Zimmer A.D."/>
            <person name="Zhu Q."/>
            <person name="Mitros T."/>
            <person name="Hellsten U."/>
            <person name="Loque D."/>
            <person name="Otillar R."/>
            <person name="Salamov A."/>
            <person name="Schmutz J."/>
            <person name="Shapiro H."/>
            <person name="Lindquist E."/>
            <person name="Lucas S."/>
            <person name="Rokhsar D."/>
            <person name="Grigoriev I.V."/>
        </authorList>
    </citation>
    <scope>NUCLEOTIDE SEQUENCE [LARGE SCALE GENOMIC DNA]</scope>
</reference>
<dbReference type="Gramene" id="EFJ06938">
    <property type="protein sequence ID" value="EFJ06938"/>
    <property type="gene ID" value="SELMODRAFT_134544"/>
</dbReference>
<evidence type="ECO:0000313" key="5">
    <source>
        <dbReference type="Proteomes" id="UP000001514"/>
    </source>
</evidence>
<evidence type="ECO:0000259" key="3">
    <source>
        <dbReference type="Pfam" id="PF03171"/>
    </source>
</evidence>
<dbReference type="InterPro" id="IPR027443">
    <property type="entry name" value="IPNS-like_sf"/>
</dbReference>
<keyword evidence="2" id="KW-0408">Iron</keyword>
<dbReference type="InParanoid" id="D8T8R5"/>
<dbReference type="Gene3D" id="2.60.120.330">
    <property type="entry name" value="B-lactam Antibiotic, Isopenicillin N Synthase, Chain"/>
    <property type="match status" value="1"/>
</dbReference>
<gene>
    <name evidence="4" type="ORF">SELMODRAFT_134544</name>
</gene>
<protein>
    <recommendedName>
        <fullName evidence="3">Isopenicillin N synthase-like Fe(2+) 2OG dioxygenase domain-containing protein</fullName>
    </recommendedName>
</protein>
<name>D8T8R5_SELML</name>
<keyword evidence="5" id="KW-1185">Reference proteome</keyword>
<accession>D8T8R5</accession>
<dbReference type="SUPFAM" id="SSF51197">
    <property type="entry name" value="Clavaminate synthase-like"/>
    <property type="match status" value="1"/>
</dbReference>
<evidence type="ECO:0000256" key="1">
    <source>
        <dbReference type="ARBA" id="ARBA00022723"/>
    </source>
</evidence>
<dbReference type="InterPro" id="IPR044861">
    <property type="entry name" value="IPNS-like_FE2OG_OXY"/>
</dbReference>
<feature type="domain" description="Isopenicillin N synthase-like Fe(2+) 2OG dioxygenase" evidence="3">
    <location>
        <begin position="11"/>
        <end position="61"/>
    </location>
</feature>
<evidence type="ECO:0000256" key="2">
    <source>
        <dbReference type="ARBA" id="ARBA00023004"/>
    </source>
</evidence>
<organism evidence="5">
    <name type="scientific">Selaginella moellendorffii</name>
    <name type="common">Spikemoss</name>
    <dbReference type="NCBI Taxonomy" id="88036"/>
    <lineage>
        <taxon>Eukaryota</taxon>
        <taxon>Viridiplantae</taxon>
        <taxon>Streptophyta</taxon>
        <taxon>Embryophyta</taxon>
        <taxon>Tracheophyta</taxon>
        <taxon>Lycopodiopsida</taxon>
        <taxon>Selaginellales</taxon>
        <taxon>Selaginellaceae</taxon>
        <taxon>Selaginella</taxon>
    </lineage>
</organism>
<dbReference type="KEGG" id="smo:SELMODRAFT_134544"/>
<dbReference type="Pfam" id="PF03171">
    <property type="entry name" value="2OG-FeII_Oxy"/>
    <property type="match status" value="1"/>
</dbReference>
<dbReference type="AlphaFoldDB" id="D8T8R5"/>